<dbReference type="InterPro" id="IPR011009">
    <property type="entry name" value="Kinase-like_dom_sf"/>
</dbReference>
<dbReference type="Gene3D" id="1.10.510.10">
    <property type="entry name" value="Transferase(Phosphotransferase) domain 1"/>
    <property type="match status" value="1"/>
</dbReference>
<protein>
    <submittedName>
        <fullName evidence="2">Fructosamine kinase family protein</fullName>
    </submittedName>
</protein>
<evidence type="ECO:0000313" key="3">
    <source>
        <dbReference type="Proteomes" id="UP000824062"/>
    </source>
</evidence>
<dbReference type="PANTHER" id="PTHR12149">
    <property type="entry name" value="FRUCTOSAMINE 3 KINASE-RELATED PROTEIN"/>
    <property type="match status" value="1"/>
</dbReference>
<dbReference type="EMBL" id="DXBM01000033">
    <property type="protein sequence ID" value="HIZ46105.1"/>
    <property type="molecule type" value="Genomic_DNA"/>
</dbReference>
<gene>
    <name evidence="2" type="ORF">IAA19_03675</name>
</gene>
<sequence length="275" mass="29473">MAGTFGKGAFVKTATPGDNLPGEAAALRWLAEAEPAGGIRVARILSVSQDELVEERVCQGAPSAAAARRIGAGLARTHAASALWFGCPPPEWEGPMRCGRFPVPYVRKEDASASWGAFFAEHRVMTHVRSLIDRGDYGPRERRVFERVAARLAAGEFDAPQPGLVQASGHMCARIHGDLWAGNVLWDANPNAPTGGVLIDPMAQGGHAETDLAMLALFGFPFLREVIAGYEEVSPLADGWQERVALHQLAPLLLHCELFGGPYLGEALAVARRYA</sequence>
<dbReference type="Proteomes" id="UP000824062">
    <property type="component" value="Unassembled WGS sequence"/>
</dbReference>
<dbReference type="SUPFAM" id="SSF56112">
    <property type="entry name" value="Protein kinase-like (PK-like)"/>
    <property type="match status" value="1"/>
</dbReference>
<comment type="similarity">
    <text evidence="1">Belongs to the fructosamine kinase family.</text>
</comment>
<dbReference type="GO" id="GO:0016301">
    <property type="term" value="F:kinase activity"/>
    <property type="evidence" value="ECO:0007669"/>
    <property type="project" value="UniProtKB-UniRule"/>
</dbReference>
<dbReference type="InterPro" id="IPR016477">
    <property type="entry name" value="Fructo-/Ketosamine-3-kinase"/>
</dbReference>
<dbReference type="PANTHER" id="PTHR12149:SF8">
    <property type="entry name" value="PROTEIN-RIBULOSAMINE 3-KINASE"/>
    <property type="match status" value="1"/>
</dbReference>
<dbReference type="Pfam" id="PF03881">
    <property type="entry name" value="Fructosamin_kin"/>
    <property type="match status" value="1"/>
</dbReference>
<dbReference type="Gene3D" id="3.30.200.20">
    <property type="entry name" value="Phosphorylase Kinase, domain 1"/>
    <property type="match status" value="1"/>
</dbReference>
<keyword evidence="1" id="KW-0808">Transferase</keyword>
<evidence type="ECO:0000313" key="2">
    <source>
        <dbReference type="EMBL" id="HIZ46105.1"/>
    </source>
</evidence>
<organism evidence="2 3">
    <name type="scientific">Candidatus Olsenella pullistercoris</name>
    <dbReference type="NCBI Taxonomy" id="2838712"/>
    <lineage>
        <taxon>Bacteria</taxon>
        <taxon>Bacillati</taxon>
        <taxon>Actinomycetota</taxon>
        <taxon>Coriobacteriia</taxon>
        <taxon>Coriobacteriales</taxon>
        <taxon>Atopobiaceae</taxon>
        <taxon>Olsenella</taxon>
    </lineage>
</organism>
<dbReference type="PIRSF" id="PIRSF006221">
    <property type="entry name" value="Ketosamine-3-kinase"/>
    <property type="match status" value="1"/>
</dbReference>
<keyword evidence="1 2" id="KW-0418">Kinase</keyword>
<comment type="caution">
    <text evidence="2">The sequence shown here is derived from an EMBL/GenBank/DDBJ whole genome shotgun (WGS) entry which is preliminary data.</text>
</comment>
<dbReference type="AlphaFoldDB" id="A0A9D2EZC9"/>
<evidence type="ECO:0000256" key="1">
    <source>
        <dbReference type="PIRNR" id="PIRNR006221"/>
    </source>
</evidence>
<reference evidence="2" key="2">
    <citation type="submission" date="2021-04" db="EMBL/GenBank/DDBJ databases">
        <authorList>
            <person name="Gilroy R."/>
        </authorList>
    </citation>
    <scope>NUCLEOTIDE SEQUENCE</scope>
    <source>
        <strain evidence="2">ChiHjej12B11-14209</strain>
    </source>
</reference>
<accession>A0A9D2EZC9</accession>
<reference evidence="2" key="1">
    <citation type="journal article" date="2021" name="PeerJ">
        <title>Extensive microbial diversity within the chicken gut microbiome revealed by metagenomics and culture.</title>
        <authorList>
            <person name="Gilroy R."/>
            <person name="Ravi A."/>
            <person name="Getino M."/>
            <person name="Pursley I."/>
            <person name="Horton D.L."/>
            <person name="Alikhan N.F."/>
            <person name="Baker D."/>
            <person name="Gharbi K."/>
            <person name="Hall N."/>
            <person name="Watson M."/>
            <person name="Adriaenssens E.M."/>
            <person name="Foster-Nyarko E."/>
            <person name="Jarju S."/>
            <person name="Secka A."/>
            <person name="Antonio M."/>
            <person name="Oren A."/>
            <person name="Chaudhuri R.R."/>
            <person name="La Ragione R."/>
            <person name="Hildebrand F."/>
            <person name="Pallen M.J."/>
        </authorList>
    </citation>
    <scope>NUCLEOTIDE SEQUENCE</scope>
    <source>
        <strain evidence="2">ChiHjej12B11-14209</strain>
    </source>
</reference>
<name>A0A9D2EZC9_9ACTN</name>
<dbReference type="Gene3D" id="1.20.1270.240">
    <property type="match status" value="1"/>
</dbReference>
<proteinExistence type="inferred from homology"/>